<dbReference type="AlphaFoldDB" id="A0A1H0DEQ9"/>
<dbReference type="OrthoDB" id="7031173at2"/>
<feature type="compositionally biased region" description="Low complexity" evidence="1">
    <location>
        <begin position="76"/>
        <end position="95"/>
    </location>
</feature>
<name>A0A1H0DEQ9_9PSED</name>
<reference evidence="4" key="1">
    <citation type="submission" date="2016-10" db="EMBL/GenBank/DDBJ databases">
        <authorList>
            <person name="Varghese N."/>
            <person name="Submissions S."/>
        </authorList>
    </citation>
    <scope>NUCLEOTIDE SEQUENCE [LARGE SCALE GENOMIC DNA]</scope>
    <source>
        <strain evidence="4">JCM 21621</strain>
    </source>
</reference>
<gene>
    <name evidence="3" type="ORF">SAMN05216193_104263</name>
</gene>
<organism evidence="3 4">
    <name type="scientific">Pseudomonas jinjuensis</name>
    <dbReference type="NCBI Taxonomy" id="198616"/>
    <lineage>
        <taxon>Bacteria</taxon>
        <taxon>Pseudomonadati</taxon>
        <taxon>Pseudomonadota</taxon>
        <taxon>Gammaproteobacteria</taxon>
        <taxon>Pseudomonadales</taxon>
        <taxon>Pseudomonadaceae</taxon>
        <taxon>Pseudomonas</taxon>
    </lineage>
</organism>
<feature type="chain" id="PRO_5017286350" description="Nickel/cobalt transporter regulator" evidence="2">
    <location>
        <begin position="22"/>
        <end position="118"/>
    </location>
</feature>
<feature type="region of interest" description="Disordered" evidence="1">
    <location>
        <begin position="71"/>
        <end position="118"/>
    </location>
</feature>
<dbReference type="Proteomes" id="UP000242957">
    <property type="component" value="Unassembled WGS sequence"/>
</dbReference>
<evidence type="ECO:0008006" key="5">
    <source>
        <dbReference type="Google" id="ProtNLM"/>
    </source>
</evidence>
<accession>A0A1H0DEQ9</accession>
<evidence type="ECO:0000256" key="1">
    <source>
        <dbReference type="SAM" id="MobiDB-lite"/>
    </source>
</evidence>
<dbReference type="EMBL" id="FNIJ01000004">
    <property type="protein sequence ID" value="SDN68602.1"/>
    <property type="molecule type" value="Genomic_DNA"/>
</dbReference>
<keyword evidence="2" id="KW-0732">Signal</keyword>
<keyword evidence="4" id="KW-1185">Reference proteome</keyword>
<feature type="signal peptide" evidence="2">
    <location>
        <begin position="1"/>
        <end position="21"/>
    </location>
</feature>
<evidence type="ECO:0000313" key="4">
    <source>
        <dbReference type="Proteomes" id="UP000242957"/>
    </source>
</evidence>
<evidence type="ECO:0000313" key="3">
    <source>
        <dbReference type="EMBL" id="SDN68602.1"/>
    </source>
</evidence>
<evidence type="ECO:0000256" key="2">
    <source>
        <dbReference type="SAM" id="SignalP"/>
    </source>
</evidence>
<sequence>MRWFSHALMLGASLLAAQASAQKFGTHEVAPQPYPQQPQVIQRIYVSPGASGRIDSSANWQRYDGQGGYRVPRSYGNSGSTTIIRSGSGGIRQSTEYPNGVVYPSQPYDSTIRRQNYP</sequence>
<protein>
    <recommendedName>
        <fullName evidence="5">Nickel/cobalt transporter regulator</fullName>
    </recommendedName>
</protein>
<dbReference type="RefSeq" id="WP_084311784.1">
    <property type="nucleotide sequence ID" value="NZ_FNIJ01000004.1"/>
</dbReference>
<proteinExistence type="predicted"/>
<feature type="compositionally biased region" description="Polar residues" evidence="1">
    <location>
        <begin position="107"/>
        <end position="118"/>
    </location>
</feature>